<evidence type="ECO:0000256" key="1">
    <source>
        <dbReference type="SAM" id="Phobius"/>
    </source>
</evidence>
<dbReference type="RefSeq" id="WP_349220684.1">
    <property type="nucleotide sequence ID" value="NZ_JBBMFD010000028.1"/>
</dbReference>
<name>A0ABV1E493_9FIRM</name>
<reference evidence="2 3" key="1">
    <citation type="submission" date="2024-03" db="EMBL/GenBank/DDBJ databases">
        <title>Human intestinal bacterial collection.</title>
        <authorList>
            <person name="Pauvert C."/>
            <person name="Hitch T.C.A."/>
            <person name="Clavel T."/>
        </authorList>
    </citation>
    <scope>NUCLEOTIDE SEQUENCE [LARGE SCALE GENOMIC DNA]</scope>
    <source>
        <strain evidence="2 3">CLA-JM-H44</strain>
    </source>
</reference>
<gene>
    <name evidence="2" type="ORF">WMO26_11945</name>
</gene>
<keyword evidence="3" id="KW-1185">Reference proteome</keyword>
<feature type="transmembrane region" description="Helical" evidence="1">
    <location>
        <begin position="6"/>
        <end position="28"/>
    </location>
</feature>
<accession>A0ABV1E493</accession>
<dbReference type="Proteomes" id="UP001489509">
    <property type="component" value="Unassembled WGS sequence"/>
</dbReference>
<dbReference type="EMBL" id="JBBMFD010000028">
    <property type="protein sequence ID" value="MEQ2441540.1"/>
    <property type="molecule type" value="Genomic_DNA"/>
</dbReference>
<comment type="caution">
    <text evidence="2">The sequence shown here is derived from an EMBL/GenBank/DDBJ whole genome shotgun (WGS) entry which is preliminary data.</text>
</comment>
<proteinExistence type="predicted"/>
<protein>
    <submittedName>
        <fullName evidence="2">Uncharacterized protein</fullName>
    </submittedName>
</protein>
<sequence>MKKLKVTGIVLACITAVILAGIGVYYLMGEKIHINPGTQAILEFDNEGPGIQTHITQTLTDEEAERIRNILEGKWALPERYVALFGDDVSIRFGDKYFCFCYTGCRIIRLNDRDLYIGISQEDLNEIHQIFEKYGGYFPCV</sequence>
<keyword evidence="1" id="KW-0812">Transmembrane</keyword>
<organism evidence="2 3">
    <name type="scientific">Solibaculum intestinale</name>
    <dbReference type="NCBI Taxonomy" id="3133165"/>
    <lineage>
        <taxon>Bacteria</taxon>
        <taxon>Bacillati</taxon>
        <taxon>Bacillota</taxon>
        <taxon>Clostridia</taxon>
        <taxon>Eubacteriales</taxon>
        <taxon>Oscillospiraceae</taxon>
        <taxon>Solibaculum</taxon>
    </lineage>
</organism>
<keyword evidence="1" id="KW-0472">Membrane</keyword>
<evidence type="ECO:0000313" key="3">
    <source>
        <dbReference type="Proteomes" id="UP001489509"/>
    </source>
</evidence>
<keyword evidence="1" id="KW-1133">Transmembrane helix</keyword>
<evidence type="ECO:0000313" key="2">
    <source>
        <dbReference type="EMBL" id="MEQ2441540.1"/>
    </source>
</evidence>